<gene>
    <name evidence="2" type="ORF">LSALG_LOCUS25035</name>
</gene>
<dbReference type="Proteomes" id="UP001177003">
    <property type="component" value="Chromosome 5"/>
</dbReference>
<name>A0AA35Z4N0_LACSI</name>
<dbReference type="Gene3D" id="1.25.40.10">
    <property type="entry name" value="Tetratricopeptide repeat domain"/>
    <property type="match status" value="1"/>
</dbReference>
<dbReference type="PANTHER" id="PTHR47926:SF353">
    <property type="entry name" value="DYW DOMAIN-CONTAINING PROTEIN"/>
    <property type="match status" value="1"/>
</dbReference>
<evidence type="ECO:0008006" key="4">
    <source>
        <dbReference type="Google" id="ProtNLM"/>
    </source>
</evidence>
<dbReference type="GO" id="GO:0003723">
    <property type="term" value="F:RNA binding"/>
    <property type="evidence" value="ECO:0007669"/>
    <property type="project" value="InterPro"/>
</dbReference>
<accession>A0AA35Z4N0</accession>
<protein>
    <recommendedName>
        <fullName evidence="4">Pentacotripeptide-repeat region of PRORP domain-containing protein</fullName>
    </recommendedName>
</protein>
<dbReference type="InterPro" id="IPR002885">
    <property type="entry name" value="PPR_rpt"/>
</dbReference>
<reference evidence="2" key="1">
    <citation type="submission" date="2023-04" db="EMBL/GenBank/DDBJ databases">
        <authorList>
            <person name="Vijverberg K."/>
            <person name="Xiong W."/>
            <person name="Schranz E."/>
        </authorList>
    </citation>
    <scope>NUCLEOTIDE SEQUENCE</scope>
</reference>
<organism evidence="2 3">
    <name type="scientific">Lactuca saligna</name>
    <name type="common">Willowleaf lettuce</name>
    <dbReference type="NCBI Taxonomy" id="75948"/>
    <lineage>
        <taxon>Eukaryota</taxon>
        <taxon>Viridiplantae</taxon>
        <taxon>Streptophyta</taxon>
        <taxon>Embryophyta</taxon>
        <taxon>Tracheophyta</taxon>
        <taxon>Spermatophyta</taxon>
        <taxon>Magnoliopsida</taxon>
        <taxon>eudicotyledons</taxon>
        <taxon>Gunneridae</taxon>
        <taxon>Pentapetalae</taxon>
        <taxon>asterids</taxon>
        <taxon>campanulids</taxon>
        <taxon>Asterales</taxon>
        <taxon>Asteraceae</taxon>
        <taxon>Cichorioideae</taxon>
        <taxon>Cichorieae</taxon>
        <taxon>Lactucinae</taxon>
        <taxon>Lactuca</taxon>
    </lineage>
</organism>
<keyword evidence="1" id="KW-0677">Repeat</keyword>
<dbReference type="PANTHER" id="PTHR47926">
    <property type="entry name" value="PENTATRICOPEPTIDE REPEAT-CONTAINING PROTEIN"/>
    <property type="match status" value="1"/>
</dbReference>
<sequence length="133" mass="15134">MDTLRLINNRYASNRLGDDGLEIFEDMRNHGLQPNEETLRVVLESSAAIFGKAGHLDQALEYIQTLPFEPTSEIYEVVVNYARIHGDIDLEDRAEEILINSEPSKINLKRIPTPLLKKFLAINMLEGKNRVGE</sequence>
<dbReference type="NCBIfam" id="TIGR00756">
    <property type="entry name" value="PPR"/>
    <property type="match status" value="1"/>
</dbReference>
<dbReference type="InterPro" id="IPR011990">
    <property type="entry name" value="TPR-like_helical_dom_sf"/>
</dbReference>
<dbReference type="GO" id="GO:0009451">
    <property type="term" value="P:RNA modification"/>
    <property type="evidence" value="ECO:0007669"/>
    <property type="project" value="InterPro"/>
</dbReference>
<evidence type="ECO:0000313" key="3">
    <source>
        <dbReference type="Proteomes" id="UP001177003"/>
    </source>
</evidence>
<evidence type="ECO:0000256" key="1">
    <source>
        <dbReference type="ARBA" id="ARBA00022737"/>
    </source>
</evidence>
<keyword evidence="3" id="KW-1185">Reference proteome</keyword>
<evidence type="ECO:0000313" key="2">
    <source>
        <dbReference type="EMBL" id="CAI9285573.1"/>
    </source>
</evidence>
<dbReference type="AlphaFoldDB" id="A0AA35Z4N0"/>
<proteinExistence type="predicted"/>
<dbReference type="InterPro" id="IPR046960">
    <property type="entry name" value="PPR_At4g14850-like_plant"/>
</dbReference>
<dbReference type="EMBL" id="OX465081">
    <property type="protein sequence ID" value="CAI9285573.1"/>
    <property type="molecule type" value="Genomic_DNA"/>
</dbReference>